<dbReference type="InterPro" id="IPR011583">
    <property type="entry name" value="Chitinase_II/V-like_cat"/>
</dbReference>
<dbReference type="FunFam" id="3.10.50.10:FF:000004">
    <property type="entry name" value="Chitinase 5"/>
    <property type="match status" value="1"/>
</dbReference>
<evidence type="ECO:0000256" key="10">
    <source>
        <dbReference type="ARBA" id="ARBA00023295"/>
    </source>
</evidence>
<comment type="similarity">
    <text evidence="2">Belongs to the glycosyl hydrolase 18 family. Chitinase class II subfamily.</text>
</comment>
<dbReference type="PANTHER" id="PTHR11177">
    <property type="entry name" value="CHITINASE"/>
    <property type="match status" value="1"/>
</dbReference>
<dbReference type="InterPro" id="IPR001579">
    <property type="entry name" value="Glyco_hydro_18_chit_AS"/>
</dbReference>
<evidence type="ECO:0000256" key="8">
    <source>
        <dbReference type="ARBA" id="ARBA00023157"/>
    </source>
</evidence>
<dbReference type="GO" id="GO:0008843">
    <property type="term" value="F:endochitinase activity"/>
    <property type="evidence" value="ECO:0007669"/>
    <property type="project" value="UniProtKB-EC"/>
</dbReference>
<keyword evidence="11" id="KW-0624">Polysaccharide degradation</keyword>
<dbReference type="InterPro" id="IPR017853">
    <property type="entry name" value="GH"/>
</dbReference>
<evidence type="ECO:0000259" key="16">
    <source>
        <dbReference type="PROSITE" id="PS51910"/>
    </source>
</evidence>
<dbReference type="AlphaFoldDB" id="A0A8J6HL34"/>
<dbReference type="Pfam" id="PF00704">
    <property type="entry name" value="Glyco_hydro_18"/>
    <property type="match status" value="1"/>
</dbReference>
<reference evidence="17" key="2">
    <citation type="submission" date="2021-08" db="EMBL/GenBank/DDBJ databases">
        <authorList>
            <person name="Eriksson T."/>
        </authorList>
    </citation>
    <scope>NUCLEOTIDE SEQUENCE</scope>
    <source>
        <strain evidence="17">Stoneville</strain>
        <tissue evidence="17">Whole head</tissue>
    </source>
</reference>
<evidence type="ECO:0000256" key="13">
    <source>
        <dbReference type="SAM" id="MobiDB-lite"/>
    </source>
</evidence>
<dbReference type="SUPFAM" id="SSF57625">
    <property type="entry name" value="Invertebrate chitin-binding proteins"/>
    <property type="match status" value="1"/>
</dbReference>
<dbReference type="GO" id="GO:0006032">
    <property type="term" value="P:chitin catabolic process"/>
    <property type="evidence" value="ECO:0007669"/>
    <property type="project" value="UniProtKB-KW"/>
</dbReference>
<keyword evidence="7" id="KW-0146">Chitin degradation</keyword>
<dbReference type="SMART" id="SM00636">
    <property type="entry name" value="Glyco_18"/>
    <property type="match status" value="1"/>
</dbReference>
<keyword evidence="9" id="KW-0119">Carbohydrate metabolism</keyword>
<evidence type="ECO:0000256" key="12">
    <source>
        <dbReference type="RuleBase" id="RU000489"/>
    </source>
</evidence>
<dbReference type="InterPro" id="IPR036508">
    <property type="entry name" value="Chitin-bd_dom_sf"/>
</dbReference>
<name>A0A8J6HL34_TENMO</name>
<dbReference type="PROSITE" id="PS50940">
    <property type="entry name" value="CHIT_BIND_II"/>
    <property type="match status" value="1"/>
</dbReference>
<dbReference type="GO" id="GO:0008061">
    <property type="term" value="F:chitin binding"/>
    <property type="evidence" value="ECO:0007669"/>
    <property type="project" value="UniProtKB-KW"/>
</dbReference>
<gene>
    <name evidence="17" type="ORF">GEV33_006459</name>
</gene>
<dbReference type="InterPro" id="IPR029070">
    <property type="entry name" value="Chitinase_insertion_sf"/>
</dbReference>
<proteinExistence type="inferred from homology"/>
<keyword evidence="5 14" id="KW-0732">Signal</keyword>
<dbReference type="EC" id="3.2.1.14" evidence="3"/>
<dbReference type="Gene3D" id="2.170.140.10">
    <property type="entry name" value="Chitin binding domain"/>
    <property type="match status" value="1"/>
</dbReference>
<dbReference type="CDD" id="cd02872">
    <property type="entry name" value="GH18_chitolectin_chitotriosidase"/>
    <property type="match status" value="1"/>
</dbReference>
<feature type="signal peptide" evidence="14">
    <location>
        <begin position="1"/>
        <end position="21"/>
    </location>
</feature>
<feature type="domain" description="GH18" evidence="16">
    <location>
        <begin position="24"/>
        <end position="389"/>
    </location>
</feature>
<keyword evidence="10 12" id="KW-0326">Glycosidase</keyword>
<evidence type="ECO:0000256" key="14">
    <source>
        <dbReference type="SAM" id="SignalP"/>
    </source>
</evidence>
<feature type="region of interest" description="Disordered" evidence="13">
    <location>
        <begin position="388"/>
        <end position="419"/>
    </location>
</feature>
<sequence length="605" mass="66365">MMNKLFAFLASCCVTVGIVSAATDKVVCYHGIWSNYRWGNGLFRVEDIDPTLCTHLIYSFVGLEEDGSIRHLEPTLDDSGGNINRFNALKKQNKKLKTLVAIGGWNEGSERYSRVAADSTKRANFVKSAVNFVRTWGFDGFDLDWEYPAQRGGAAADKKNYATLIKEFRKEFDKYGLLLTAAVAATSGSVDLSYDVPALSKYLDLINVMAYDLHGSWDGVTGQNAPLYPSSVDVSANQKLLTVDAAIRGWIQRGADPQKISLGLGVYGRTYTLTNKNNHKVGSPVSGAGNGGKYTGEAGMLGYNEIVELQKDGGWTTVWDDQQKTPYMYKGNQWVGFDNPRSIGVKVEYAKSLNLGGVMIWSIETDDFKGIGGTKFPILKAIRQALGGISNENSDPEPEPVPEPDQSDSSQDAGTNTGNPCNKVGYVRDPVVCSKFYYCLSHNGGFVPIEENCNFGLVFDDVNISQVEVAKVGCARNDNTECGTGNWAFLIHSGFDIQSSRSYGCSCNVCILHDISYSRRTGQTFVPHFLDQTFATPCSRYICRTNCRTYLSQMFGPTLESTFVTSCSAGIILFAPETSVFVQLSHHQVPGHRVGFNLIGEIIQI</sequence>
<dbReference type="Gene3D" id="3.10.50.10">
    <property type="match status" value="1"/>
</dbReference>
<evidence type="ECO:0000256" key="2">
    <source>
        <dbReference type="ARBA" id="ARBA00009121"/>
    </source>
</evidence>
<dbReference type="Gene3D" id="3.20.20.80">
    <property type="entry name" value="Glycosidases"/>
    <property type="match status" value="1"/>
</dbReference>
<organism evidence="17 18">
    <name type="scientific">Tenebrio molitor</name>
    <name type="common">Yellow mealworm beetle</name>
    <dbReference type="NCBI Taxonomy" id="7067"/>
    <lineage>
        <taxon>Eukaryota</taxon>
        <taxon>Metazoa</taxon>
        <taxon>Ecdysozoa</taxon>
        <taxon>Arthropoda</taxon>
        <taxon>Hexapoda</taxon>
        <taxon>Insecta</taxon>
        <taxon>Pterygota</taxon>
        <taxon>Neoptera</taxon>
        <taxon>Endopterygota</taxon>
        <taxon>Coleoptera</taxon>
        <taxon>Polyphaga</taxon>
        <taxon>Cucujiformia</taxon>
        <taxon>Tenebrionidae</taxon>
        <taxon>Tenebrio</taxon>
    </lineage>
</organism>
<dbReference type="PROSITE" id="PS01095">
    <property type="entry name" value="GH18_1"/>
    <property type="match status" value="1"/>
</dbReference>
<evidence type="ECO:0000256" key="11">
    <source>
        <dbReference type="ARBA" id="ARBA00023326"/>
    </source>
</evidence>
<dbReference type="SUPFAM" id="SSF54556">
    <property type="entry name" value="Chitinase insertion domain"/>
    <property type="match status" value="1"/>
</dbReference>
<protein>
    <recommendedName>
        <fullName evidence="3">chitinase</fullName>
        <ecNumber evidence="3">3.2.1.14</ecNumber>
    </recommendedName>
</protein>
<dbReference type="GO" id="GO:0005576">
    <property type="term" value="C:extracellular region"/>
    <property type="evidence" value="ECO:0007669"/>
    <property type="project" value="InterPro"/>
</dbReference>
<feature type="domain" description="Chitin-binding type-2" evidence="15">
    <location>
        <begin position="418"/>
        <end position="484"/>
    </location>
</feature>
<evidence type="ECO:0000256" key="3">
    <source>
        <dbReference type="ARBA" id="ARBA00012729"/>
    </source>
</evidence>
<dbReference type="PROSITE" id="PS51910">
    <property type="entry name" value="GH18_2"/>
    <property type="match status" value="1"/>
</dbReference>
<comment type="catalytic activity">
    <reaction evidence="1">
        <text>Random endo-hydrolysis of N-acetyl-beta-D-glucosaminide (1-&gt;4)-beta-linkages in chitin and chitodextrins.</text>
        <dbReference type="EC" id="3.2.1.14"/>
    </reaction>
</comment>
<evidence type="ECO:0000256" key="6">
    <source>
        <dbReference type="ARBA" id="ARBA00022801"/>
    </source>
</evidence>
<comment type="caution">
    <text evidence="17">The sequence shown here is derived from an EMBL/GenBank/DDBJ whole genome shotgun (WGS) entry which is preliminary data.</text>
</comment>
<reference evidence="17" key="1">
    <citation type="journal article" date="2020" name="J Insects Food Feed">
        <title>The yellow mealworm (Tenebrio molitor) genome: a resource for the emerging insects as food and feed industry.</title>
        <authorList>
            <person name="Eriksson T."/>
            <person name="Andere A."/>
            <person name="Kelstrup H."/>
            <person name="Emery V."/>
            <person name="Picard C."/>
        </authorList>
    </citation>
    <scope>NUCLEOTIDE SEQUENCE</scope>
    <source>
        <strain evidence="17">Stoneville</strain>
        <tissue evidence="17">Whole head</tissue>
    </source>
</reference>
<dbReference type="EMBL" id="JABDTM020021714">
    <property type="protein sequence ID" value="KAH0816332.1"/>
    <property type="molecule type" value="Genomic_DNA"/>
</dbReference>
<evidence type="ECO:0000256" key="1">
    <source>
        <dbReference type="ARBA" id="ARBA00000822"/>
    </source>
</evidence>
<keyword evidence="18" id="KW-1185">Reference proteome</keyword>
<feature type="compositionally biased region" description="Acidic residues" evidence="13">
    <location>
        <begin position="394"/>
        <end position="406"/>
    </location>
</feature>
<feature type="chain" id="PRO_5035178845" description="chitinase" evidence="14">
    <location>
        <begin position="22"/>
        <end position="605"/>
    </location>
</feature>
<dbReference type="InterPro" id="IPR001223">
    <property type="entry name" value="Glyco_hydro18_cat"/>
</dbReference>
<dbReference type="SUPFAM" id="SSF51445">
    <property type="entry name" value="(Trans)glycosidases"/>
    <property type="match status" value="1"/>
</dbReference>
<evidence type="ECO:0000259" key="15">
    <source>
        <dbReference type="PROSITE" id="PS50940"/>
    </source>
</evidence>
<accession>A0A8J6HL34</accession>
<evidence type="ECO:0000313" key="18">
    <source>
        <dbReference type="Proteomes" id="UP000719412"/>
    </source>
</evidence>
<dbReference type="InterPro" id="IPR050314">
    <property type="entry name" value="Glycosyl_Hydrlase_18"/>
</dbReference>
<dbReference type="SMART" id="SM00494">
    <property type="entry name" value="ChtBD2"/>
    <property type="match status" value="1"/>
</dbReference>
<dbReference type="PANTHER" id="PTHR11177:SF360">
    <property type="entry name" value="CHITINASE 4-RELATED"/>
    <property type="match status" value="1"/>
</dbReference>
<evidence type="ECO:0000313" key="17">
    <source>
        <dbReference type="EMBL" id="KAH0816332.1"/>
    </source>
</evidence>
<dbReference type="InterPro" id="IPR002557">
    <property type="entry name" value="Chitin-bd_dom"/>
</dbReference>
<evidence type="ECO:0000256" key="9">
    <source>
        <dbReference type="ARBA" id="ARBA00023277"/>
    </source>
</evidence>
<evidence type="ECO:0000256" key="4">
    <source>
        <dbReference type="ARBA" id="ARBA00022669"/>
    </source>
</evidence>
<dbReference type="GO" id="GO:0000272">
    <property type="term" value="P:polysaccharide catabolic process"/>
    <property type="evidence" value="ECO:0007669"/>
    <property type="project" value="UniProtKB-KW"/>
</dbReference>
<dbReference type="Proteomes" id="UP000719412">
    <property type="component" value="Unassembled WGS sequence"/>
</dbReference>
<keyword evidence="4" id="KW-0147">Chitin-binding</keyword>
<evidence type="ECO:0000256" key="5">
    <source>
        <dbReference type="ARBA" id="ARBA00022729"/>
    </source>
</evidence>
<keyword evidence="6 12" id="KW-0378">Hydrolase</keyword>
<evidence type="ECO:0000256" key="7">
    <source>
        <dbReference type="ARBA" id="ARBA00023024"/>
    </source>
</evidence>
<keyword evidence="8" id="KW-1015">Disulfide bond</keyword>